<keyword evidence="1 2" id="KW-0732">Signal</keyword>
<dbReference type="GO" id="GO:0009898">
    <property type="term" value="C:cytoplasmic side of plasma membrane"/>
    <property type="evidence" value="ECO:0007669"/>
    <property type="project" value="TreeGrafter"/>
</dbReference>
<evidence type="ECO:0000313" key="4">
    <source>
        <dbReference type="EMBL" id="KAK7113723.1"/>
    </source>
</evidence>
<dbReference type="EMBL" id="JBAMIC010000002">
    <property type="protein sequence ID" value="KAK7113723.1"/>
    <property type="molecule type" value="Genomic_DNA"/>
</dbReference>
<evidence type="ECO:0000259" key="3">
    <source>
        <dbReference type="SMART" id="SM00737"/>
    </source>
</evidence>
<evidence type="ECO:0000313" key="5">
    <source>
        <dbReference type="Proteomes" id="UP001374579"/>
    </source>
</evidence>
<gene>
    <name evidence="4" type="ORF">V1264_012962</name>
</gene>
<evidence type="ECO:0000256" key="2">
    <source>
        <dbReference type="SAM" id="SignalP"/>
    </source>
</evidence>
<organism evidence="4 5">
    <name type="scientific">Littorina saxatilis</name>
    <dbReference type="NCBI Taxonomy" id="31220"/>
    <lineage>
        <taxon>Eukaryota</taxon>
        <taxon>Metazoa</taxon>
        <taxon>Spiralia</taxon>
        <taxon>Lophotrochozoa</taxon>
        <taxon>Mollusca</taxon>
        <taxon>Gastropoda</taxon>
        <taxon>Caenogastropoda</taxon>
        <taxon>Littorinimorpha</taxon>
        <taxon>Littorinoidea</taxon>
        <taxon>Littorinidae</taxon>
        <taxon>Littorina</taxon>
    </lineage>
</organism>
<dbReference type="SUPFAM" id="SSF63707">
    <property type="entry name" value="Ganglioside M2 (gm2) activator"/>
    <property type="match status" value="1"/>
</dbReference>
<dbReference type="GO" id="GO:0005319">
    <property type="term" value="F:lipid transporter activity"/>
    <property type="evidence" value="ECO:0007669"/>
    <property type="project" value="TreeGrafter"/>
</dbReference>
<dbReference type="Pfam" id="PF02221">
    <property type="entry name" value="E1_DerP2_DerF2"/>
    <property type="match status" value="1"/>
</dbReference>
<dbReference type="GO" id="GO:0008047">
    <property type="term" value="F:enzyme activator activity"/>
    <property type="evidence" value="ECO:0007669"/>
    <property type="project" value="InterPro"/>
</dbReference>
<feature type="chain" id="PRO_5042980696" description="MD-2-related lipid-recognition domain-containing protein" evidence="2">
    <location>
        <begin position="20"/>
        <end position="195"/>
    </location>
</feature>
<dbReference type="Gene3D" id="2.70.220.10">
    <property type="entry name" value="Ganglioside GM2 activator"/>
    <property type="match status" value="1"/>
</dbReference>
<protein>
    <recommendedName>
        <fullName evidence="3">MD-2-related lipid-recognition domain-containing protein</fullName>
    </recommendedName>
</protein>
<evidence type="ECO:0000256" key="1">
    <source>
        <dbReference type="ARBA" id="ARBA00022729"/>
    </source>
</evidence>
<accession>A0AAN9BXN2</accession>
<dbReference type="InterPro" id="IPR028996">
    <property type="entry name" value="GM2-AP"/>
</dbReference>
<dbReference type="GO" id="GO:0006689">
    <property type="term" value="P:ganglioside catabolic process"/>
    <property type="evidence" value="ECO:0007669"/>
    <property type="project" value="InterPro"/>
</dbReference>
<comment type="caution">
    <text evidence="4">The sequence shown here is derived from an EMBL/GenBank/DDBJ whole genome shotgun (WGS) entry which is preliminary data.</text>
</comment>
<keyword evidence="5" id="KW-1185">Reference proteome</keyword>
<dbReference type="PANTHER" id="PTHR17357:SF0">
    <property type="entry name" value="GANGLIOSIDE GM2 ACTIVATOR"/>
    <property type="match status" value="1"/>
</dbReference>
<dbReference type="InterPro" id="IPR036846">
    <property type="entry name" value="GM2-AP_sf"/>
</dbReference>
<name>A0AAN9BXN2_9CAEN</name>
<reference evidence="4 5" key="1">
    <citation type="submission" date="2024-02" db="EMBL/GenBank/DDBJ databases">
        <title>Chromosome-scale genome assembly of the rough periwinkle Littorina saxatilis.</title>
        <authorList>
            <person name="De Jode A."/>
            <person name="Faria R."/>
            <person name="Formenti G."/>
            <person name="Sims Y."/>
            <person name="Smith T.P."/>
            <person name="Tracey A."/>
            <person name="Wood J.M.D."/>
            <person name="Zagrodzka Z.B."/>
            <person name="Johannesson K."/>
            <person name="Butlin R.K."/>
            <person name="Leder E.H."/>
        </authorList>
    </citation>
    <scope>NUCLEOTIDE SEQUENCE [LARGE SCALE GENOMIC DNA]</scope>
    <source>
        <strain evidence="4">Snail1</strain>
        <tissue evidence="4">Muscle</tissue>
    </source>
</reference>
<dbReference type="InterPro" id="IPR003172">
    <property type="entry name" value="ML_dom"/>
</dbReference>
<proteinExistence type="predicted"/>
<feature type="domain" description="MD-2-related lipid-recognition" evidence="3">
    <location>
        <begin position="64"/>
        <end position="191"/>
    </location>
</feature>
<dbReference type="SMART" id="SM00737">
    <property type="entry name" value="ML"/>
    <property type="match status" value="1"/>
</dbReference>
<feature type="signal peptide" evidence="2">
    <location>
        <begin position="1"/>
        <end position="19"/>
    </location>
</feature>
<dbReference type="Proteomes" id="UP001374579">
    <property type="component" value="Unassembled WGS sequence"/>
</dbReference>
<sequence length="195" mass="21701">MPRLCVFVCVLMLLVSVQSKHFVKFSYEEVEDGEGKDSAPMMELMKPLNVLPFQQERRLTYSSWNNCGKPSKIINLTKLAVIPDPVKVGAIAHVTVQGTMDQTVSRPIEVDVTAKYKVRFVWVPMPCVHGYGSCVFKDICPKLPSGTCPIKKGKININKSFIVPKIPSGHYRLTATLKSKGTWLACFQVNVAVSN</sequence>
<dbReference type="PANTHER" id="PTHR17357">
    <property type="entry name" value="GM2 GANGLIOSIDE ACTIVATOR PROTEIN"/>
    <property type="match status" value="1"/>
</dbReference>
<dbReference type="AlphaFoldDB" id="A0AAN9BXN2"/>